<comment type="caution">
    <text evidence="1">The sequence shown here is derived from an EMBL/GenBank/DDBJ whole genome shotgun (WGS) entry which is preliminary data.</text>
</comment>
<dbReference type="Gene3D" id="3.40.50.300">
    <property type="entry name" value="P-loop containing nucleotide triphosphate hydrolases"/>
    <property type="match status" value="1"/>
</dbReference>
<dbReference type="InterPro" id="IPR027417">
    <property type="entry name" value="P-loop_NTPase"/>
</dbReference>
<proteinExistence type="predicted"/>
<sequence>MSGGPIPGGRTNVHIVVVGDRTNEKFSLIAAAASETFSREVPPVLPPTHLSTDFYPDNVPITIIDTSSRFEFVCVVANFTMDLCLTGLIGFGVITIHSLEYRGRLAEELKRANAVVLTYASAQLTTLNHISSFWIYELCMKFFPTSRELVLRT</sequence>
<name>A0ABD1WPU8_9LAMI</name>
<reference evidence="2" key="1">
    <citation type="submission" date="2024-07" db="EMBL/GenBank/DDBJ databases">
        <title>Two chromosome-level genome assemblies of Korean endemic species Abeliophyllum distichum and Forsythia ovata (Oleaceae).</title>
        <authorList>
            <person name="Jang H."/>
        </authorList>
    </citation>
    <scope>NUCLEOTIDE SEQUENCE [LARGE SCALE GENOMIC DNA]</scope>
</reference>
<dbReference type="SUPFAM" id="SSF52540">
    <property type="entry name" value="P-loop containing nucleoside triphosphate hydrolases"/>
    <property type="match status" value="1"/>
</dbReference>
<dbReference type="EMBL" id="JBFOLJ010000002">
    <property type="protein sequence ID" value="KAL2551716.1"/>
    <property type="molecule type" value="Genomic_DNA"/>
</dbReference>
<gene>
    <name evidence="1" type="ORF">Fot_05335</name>
</gene>
<accession>A0ABD1WPU8</accession>
<organism evidence="1 2">
    <name type="scientific">Forsythia ovata</name>
    <dbReference type="NCBI Taxonomy" id="205694"/>
    <lineage>
        <taxon>Eukaryota</taxon>
        <taxon>Viridiplantae</taxon>
        <taxon>Streptophyta</taxon>
        <taxon>Embryophyta</taxon>
        <taxon>Tracheophyta</taxon>
        <taxon>Spermatophyta</taxon>
        <taxon>Magnoliopsida</taxon>
        <taxon>eudicotyledons</taxon>
        <taxon>Gunneridae</taxon>
        <taxon>Pentapetalae</taxon>
        <taxon>asterids</taxon>
        <taxon>lamiids</taxon>
        <taxon>Lamiales</taxon>
        <taxon>Oleaceae</taxon>
        <taxon>Forsythieae</taxon>
        <taxon>Forsythia</taxon>
    </lineage>
</organism>
<dbReference type="AlphaFoldDB" id="A0ABD1WPU8"/>
<keyword evidence="2" id="KW-1185">Reference proteome</keyword>
<evidence type="ECO:0000313" key="1">
    <source>
        <dbReference type="EMBL" id="KAL2551716.1"/>
    </source>
</evidence>
<dbReference type="Proteomes" id="UP001604277">
    <property type="component" value="Unassembled WGS sequence"/>
</dbReference>
<evidence type="ECO:0000313" key="2">
    <source>
        <dbReference type="Proteomes" id="UP001604277"/>
    </source>
</evidence>
<protein>
    <submittedName>
        <fullName evidence="1">Mitochondrial Rho GTPase 1</fullName>
    </submittedName>
</protein>